<comment type="caution">
    <text evidence="2">The sequence shown here is derived from an EMBL/GenBank/DDBJ whole genome shotgun (WGS) entry which is preliminary data.</text>
</comment>
<sequence>MLSIEAAEFEALWLLADFIDAWLQPFINVELNLSQQIESLITASHLLCALYLQNGPSFMPNQLYADIQASIKNAVLLVPKTRIINGKRKVFICLLGDDVLEALFGRSRMIDGHSPNSSVGELRDRFVSAMNLDYIYEQHPEWERQPQRLNMFRMRHVDHLRPAHFKRELRAKLRPQIMLDSCGSQGGGYISSDTDLLRPFGGKYPAISTDVDRSMVGTTSTPAESIAGLDPETINPPNMMTSEDLDNLFASVTPPDITPHSLFADVNDNGRQAHKKTIIRTFFDMTHDSHSSHDRLQRVRGYTIGGRSWARESTADTNLTVSSATHFKLGDLFTTLISHNNTHLALAIAKSTVIKKMQPGAKPVSMPVIPRAELPLAESPYIISGQVLSLVPIPYNGTPFACAWDGKFVSFSLTKNKQTNSDETSRIRNLQFSVTSRLIDYNIHDAACSGRTPCDSDIDSDDIPEKTWLFPTANLLSAWNYLWNQLMGDETLHNKFPIFTSVCDGVFPYTTSPTPDSPGLCYSLPIQGTAIEESHRNRSTCRVCGLVIKETDRQQHIGRHILQSVLGVRDPTVKVPVSKEYPCGTCAGPTDDGNCKMGIKSGKLNSECPSAYSFMVNRAGEFRDKRPCTNIPIKCPLGCDQTHWKYNFLRHLDERHPQWTKVVTKGFLSTIQVSSAEQAGLEIPENLVIEWPPVLPSSDSPTTVSQDSSSRKRPISPGPQSPSRRSNKENEAPPEEDVMPSHANKLYNTSPHTCLSLFRTSPDHFMALAVRTKRIKVDAAVGF</sequence>
<reference evidence="2 4" key="1">
    <citation type="journal article" date="2024" name="J Genomics">
        <title>Draft genome sequencing and assembly of Favolaschia claudopus CIRM-BRFM 2984 isolated from oak limbs.</title>
        <authorList>
            <person name="Navarro D."/>
            <person name="Drula E."/>
            <person name="Chaduli D."/>
            <person name="Cazenave R."/>
            <person name="Ahrendt S."/>
            <person name="Wang J."/>
            <person name="Lipzen A."/>
            <person name="Daum C."/>
            <person name="Barry K."/>
            <person name="Grigoriev I.V."/>
            <person name="Favel A."/>
            <person name="Rosso M.N."/>
            <person name="Martin F."/>
        </authorList>
    </citation>
    <scope>NUCLEOTIDE SEQUENCE [LARGE SCALE GENOMIC DNA]</scope>
    <source>
        <strain evidence="2 4">CIRM-BRFM 2984</strain>
    </source>
</reference>
<name>A0AAW0B5J1_9AGAR</name>
<evidence type="ECO:0000256" key="1">
    <source>
        <dbReference type="SAM" id="MobiDB-lite"/>
    </source>
</evidence>
<gene>
    <name evidence="3" type="ORF">R3P38DRAFT_3184595</name>
    <name evidence="2" type="ORF">R3P38DRAFT_3540879</name>
</gene>
<accession>A0AAW0B5J1</accession>
<dbReference type="AlphaFoldDB" id="A0AAW0B5J1"/>
<evidence type="ECO:0000313" key="3">
    <source>
        <dbReference type="EMBL" id="KAK7035062.1"/>
    </source>
</evidence>
<organism evidence="2 4">
    <name type="scientific">Favolaschia claudopus</name>
    <dbReference type="NCBI Taxonomy" id="2862362"/>
    <lineage>
        <taxon>Eukaryota</taxon>
        <taxon>Fungi</taxon>
        <taxon>Dikarya</taxon>
        <taxon>Basidiomycota</taxon>
        <taxon>Agaricomycotina</taxon>
        <taxon>Agaricomycetes</taxon>
        <taxon>Agaricomycetidae</taxon>
        <taxon>Agaricales</taxon>
        <taxon>Marasmiineae</taxon>
        <taxon>Mycenaceae</taxon>
        <taxon>Favolaschia</taxon>
    </lineage>
</organism>
<keyword evidence="4" id="KW-1185">Reference proteome</keyword>
<feature type="compositionally biased region" description="Polar residues" evidence="1">
    <location>
        <begin position="697"/>
        <end position="708"/>
    </location>
</feature>
<dbReference type="EMBL" id="JAWWNJ010000038">
    <property type="protein sequence ID" value="KAK7021440.1"/>
    <property type="molecule type" value="Genomic_DNA"/>
</dbReference>
<evidence type="ECO:0000313" key="4">
    <source>
        <dbReference type="Proteomes" id="UP001362999"/>
    </source>
</evidence>
<dbReference type="Proteomes" id="UP001362999">
    <property type="component" value="Unassembled WGS sequence"/>
</dbReference>
<dbReference type="EMBL" id="JAWWNJ010000020">
    <property type="protein sequence ID" value="KAK7035062.1"/>
    <property type="molecule type" value="Genomic_DNA"/>
</dbReference>
<protein>
    <recommendedName>
        <fullName evidence="5">C2H2-type domain-containing protein</fullName>
    </recommendedName>
</protein>
<evidence type="ECO:0008006" key="5">
    <source>
        <dbReference type="Google" id="ProtNLM"/>
    </source>
</evidence>
<proteinExistence type="predicted"/>
<feature type="region of interest" description="Disordered" evidence="1">
    <location>
        <begin position="692"/>
        <end position="745"/>
    </location>
</feature>
<evidence type="ECO:0000313" key="2">
    <source>
        <dbReference type="EMBL" id="KAK7021440.1"/>
    </source>
</evidence>